<keyword evidence="1" id="KW-0805">Transcription regulation</keyword>
<proteinExistence type="inferred from homology"/>
<keyword evidence="1" id="KW-0227">DNA damage</keyword>
<dbReference type="Pfam" id="PF03849">
    <property type="entry name" value="Tfb2"/>
    <property type="match status" value="1"/>
</dbReference>
<evidence type="ECO:0000313" key="3">
    <source>
        <dbReference type="RefSeq" id="XP_045565488.1"/>
    </source>
</evidence>
<keyword evidence="1" id="KW-0234">DNA repair</keyword>
<dbReference type="PANTHER" id="PTHR13152:SF0">
    <property type="entry name" value="GENERAL TRANSCRIPTION FACTOR IIH SUBUNIT 4"/>
    <property type="match status" value="1"/>
</dbReference>
<dbReference type="Proteomes" id="UP001652741">
    <property type="component" value="Chromosome ssa27"/>
</dbReference>
<evidence type="ECO:0000313" key="2">
    <source>
        <dbReference type="Proteomes" id="UP001652741"/>
    </source>
</evidence>
<keyword evidence="1" id="KW-0539">Nucleus</keyword>
<dbReference type="InterPro" id="IPR004598">
    <property type="entry name" value="TFIIH_p52/Tfb2"/>
</dbReference>
<organism evidence="2 3">
    <name type="scientific">Salmo salar</name>
    <name type="common">Atlantic salmon</name>
    <dbReference type="NCBI Taxonomy" id="8030"/>
    <lineage>
        <taxon>Eukaryota</taxon>
        <taxon>Metazoa</taxon>
        <taxon>Chordata</taxon>
        <taxon>Craniata</taxon>
        <taxon>Vertebrata</taxon>
        <taxon>Euteleostomi</taxon>
        <taxon>Actinopterygii</taxon>
        <taxon>Neopterygii</taxon>
        <taxon>Teleostei</taxon>
        <taxon>Protacanthopterygii</taxon>
        <taxon>Salmoniformes</taxon>
        <taxon>Salmonidae</taxon>
        <taxon>Salmoninae</taxon>
        <taxon>Salmo</taxon>
    </lineage>
</organism>
<evidence type="ECO:0000256" key="1">
    <source>
        <dbReference type="RuleBase" id="RU364024"/>
    </source>
</evidence>
<keyword evidence="2" id="KW-1185">Reference proteome</keyword>
<protein>
    <recommendedName>
        <fullName evidence="1">General transcription factor IIH subunit 4</fullName>
    </recommendedName>
</protein>
<dbReference type="PANTHER" id="PTHR13152">
    <property type="entry name" value="TFIIH, POLYPEPTIDE 4"/>
    <property type="match status" value="1"/>
</dbReference>
<reference evidence="3" key="1">
    <citation type="submission" date="2025-08" db="UniProtKB">
        <authorList>
            <consortium name="RefSeq"/>
        </authorList>
    </citation>
    <scope>IDENTIFICATION</scope>
</reference>
<comment type="similarity">
    <text evidence="1">Belongs to the TFB2 family.</text>
</comment>
<keyword evidence="1" id="KW-0804">Transcription</keyword>
<sequence>MASVIVRSETQGYSVEGMSEPLLTFLQHLREFGLVFQRKRKSRRYYPTRLVITLSAGVSANSSSTAMGAAPGTGDSGFIVVEINYHLYPYTIMNQLSPLYFYKCEPTMTFIRIQV</sequence>
<name>A0ABM3E365_SALSA</name>
<comment type="subcellular location">
    <subcellularLocation>
        <location evidence="1">Nucleus</location>
    </subcellularLocation>
</comment>
<dbReference type="GeneID" id="123730923"/>
<gene>
    <name evidence="3" type="primary">gtf2h4</name>
</gene>
<accession>A0ABM3E365</accession>
<comment type="function">
    <text evidence="1">Component of the general transcription and DNA repair factor IIH (TFIIH) core complex which is involved in general and transcription-coupled nucleotide excision repair (NER) of damaged DNA.</text>
</comment>
<dbReference type="RefSeq" id="XP_045565488.1">
    <property type="nucleotide sequence ID" value="XM_045709532.1"/>
</dbReference>